<name>A0A9P3C701_9PEZI</name>
<evidence type="ECO:0000313" key="4">
    <source>
        <dbReference type="Proteomes" id="UP000825890"/>
    </source>
</evidence>
<accession>A0A9P3C701</accession>
<dbReference type="InterPro" id="IPR020845">
    <property type="entry name" value="AMP-binding_CS"/>
</dbReference>
<dbReference type="Pfam" id="PF00501">
    <property type="entry name" value="AMP-binding"/>
    <property type="match status" value="1"/>
</dbReference>
<dbReference type="InterPro" id="IPR000873">
    <property type="entry name" value="AMP-dep_synth/lig_dom"/>
</dbReference>
<dbReference type="Pfam" id="PF13193">
    <property type="entry name" value="AMP-binding_C"/>
    <property type="match status" value="1"/>
</dbReference>
<dbReference type="Proteomes" id="UP000825890">
    <property type="component" value="Unassembled WGS sequence"/>
</dbReference>
<evidence type="ECO:0000313" key="3">
    <source>
        <dbReference type="EMBL" id="GIZ37478.1"/>
    </source>
</evidence>
<protein>
    <submittedName>
        <fullName evidence="3">Uncharacterized protein</fullName>
    </submittedName>
</protein>
<evidence type="ECO:0000259" key="2">
    <source>
        <dbReference type="Pfam" id="PF13193"/>
    </source>
</evidence>
<evidence type="ECO:0000259" key="1">
    <source>
        <dbReference type="Pfam" id="PF00501"/>
    </source>
</evidence>
<feature type="domain" description="AMP-dependent synthetase/ligase" evidence="1">
    <location>
        <begin position="27"/>
        <end position="409"/>
    </location>
</feature>
<comment type="caution">
    <text evidence="3">The sequence shown here is derived from an EMBL/GenBank/DDBJ whole genome shotgun (WGS) entry which is preliminary data.</text>
</comment>
<dbReference type="Gene3D" id="3.40.50.12780">
    <property type="entry name" value="N-terminal domain of ligase-like"/>
    <property type="match status" value="1"/>
</dbReference>
<dbReference type="GO" id="GO:0006631">
    <property type="term" value="P:fatty acid metabolic process"/>
    <property type="evidence" value="ECO:0007669"/>
    <property type="project" value="TreeGrafter"/>
</dbReference>
<dbReference type="Gene3D" id="3.30.300.30">
    <property type="match status" value="1"/>
</dbReference>
<dbReference type="InterPro" id="IPR042099">
    <property type="entry name" value="ANL_N_sf"/>
</dbReference>
<organism evidence="3 4">
    <name type="scientific">Cercospora kikuchii</name>
    <dbReference type="NCBI Taxonomy" id="84275"/>
    <lineage>
        <taxon>Eukaryota</taxon>
        <taxon>Fungi</taxon>
        <taxon>Dikarya</taxon>
        <taxon>Ascomycota</taxon>
        <taxon>Pezizomycotina</taxon>
        <taxon>Dothideomycetes</taxon>
        <taxon>Dothideomycetidae</taxon>
        <taxon>Mycosphaerellales</taxon>
        <taxon>Mycosphaerellaceae</taxon>
        <taxon>Cercospora</taxon>
    </lineage>
</organism>
<dbReference type="PANTHER" id="PTHR43201:SF6">
    <property type="entry name" value="ACYL COA SYNTHETASE (EUROFUNG)"/>
    <property type="match status" value="1"/>
</dbReference>
<gene>
    <name evidence="3" type="ORF">CKM354_000092300</name>
</gene>
<dbReference type="EMBL" id="BOLY01000001">
    <property type="protein sequence ID" value="GIZ37478.1"/>
    <property type="molecule type" value="Genomic_DNA"/>
</dbReference>
<dbReference type="RefSeq" id="XP_044651965.1">
    <property type="nucleotide sequence ID" value="XM_044796030.1"/>
</dbReference>
<dbReference type="PROSITE" id="PS00455">
    <property type="entry name" value="AMP_BINDING"/>
    <property type="match status" value="1"/>
</dbReference>
<sequence length="570" mass="62362">MAPELSVLHGSTDQSLWTITLGSLIDVQARAHGHRTALVVPWQNVRRSYKNLATRSKIIAKALLQSGLQYGDCIGIMAGNCSEYIEVFLGAARIGVTSVVLNSNYTPTELHYAVSFSDIKQLFIARFPGPKLNFTAHIERVSSTNRSVQIVVFDDDEHAQRKDLTVEHFKAFYAKGQSSSTSDTKLLQTEALVCPADTLNLQFTSGTTGAPKAAMLSHINLINNAHLLGDRIGLTETDIICCPPPLFHCFGLVMGFLCAFTRGSSIVYPSQQFDAALVLKAIEAERCTFLHGVPTMFTAQLDENAKRYYDLGSLKTALAAGSQVPQKLVNRLEKEMGISRVLIAYGMTETSPVTFCARSDDTVEQRLSTVGTLLPHTGVKVVDVDGRVVPRGVAGEICTSGYALQKGYLKDVRKTDEVMEIGPSGTRWMHTGDQGILDGDGYLRITGRIKDLIIRGGENIVPAEIEERLLANPSIVEAAVVGVPHEKYGEAVACFLRQAEQTPRPTVAELAAWVRETLGRHKTPEHVWWVGDASVGDDFPKTASGKHQKHILRKIGTEIVKAKSPMRPRL</sequence>
<dbReference type="GeneID" id="68286498"/>
<dbReference type="SUPFAM" id="SSF56801">
    <property type="entry name" value="Acetyl-CoA synthetase-like"/>
    <property type="match status" value="1"/>
</dbReference>
<dbReference type="InterPro" id="IPR025110">
    <property type="entry name" value="AMP-bd_C"/>
</dbReference>
<dbReference type="PANTHER" id="PTHR43201">
    <property type="entry name" value="ACYL-COA SYNTHETASE"/>
    <property type="match status" value="1"/>
</dbReference>
<dbReference type="GO" id="GO:0031956">
    <property type="term" value="F:medium-chain fatty acid-CoA ligase activity"/>
    <property type="evidence" value="ECO:0007669"/>
    <property type="project" value="TreeGrafter"/>
</dbReference>
<feature type="domain" description="AMP-binding enzyme C-terminal" evidence="2">
    <location>
        <begin position="464"/>
        <end position="546"/>
    </location>
</feature>
<proteinExistence type="predicted"/>
<dbReference type="OrthoDB" id="10253115at2759"/>
<keyword evidence="4" id="KW-1185">Reference proteome</keyword>
<dbReference type="InterPro" id="IPR045851">
    <property type="entry name" value="AMP-bd_C_sf"/>
</dbReference>
<dbReference type="AlphaFoldDB" id="A0A9P3C701"/>
<reference evidence="3 4" key="1">
    <citation type="submission" date="2021-01" db="EMBL/GenBank/DDBJ databases">
        <title>Cercospora kikuchii MAFF 305040 whole genome shotgun sequence.</title>
        <authorList>
            <person name="Kashiwa T."/>
            <person name="Suzuki T."/>
        </authorList>
    </citation>
    <scope>NUCLEOTIDE SEQUENCE [LARGE SCALE GENOMIC DNA]</scope>
    <source>
        <strain evidence="3 4">MAFF 305040</strain>
    </source>
</reference>